<dbReference type="GO" id="GO:0005634">
    <property type="term" value="C:nucleus"/>
    <property type="evidence" value="ECO:0007669"/>
    <property type="project" value="UniProtKB-SubCell"/>
</dbReference>
<feature type="compositionally biased region" description="Basic residues" evidence="7">
    <location>
        <begin position="119"/>
        <end position="130"/>
    </location>
</feature>
<evidence type="ECO:0000256" key="2">
    <source>
        <dbReference type="ARBA" id="ARBA00022737"/>
    </source>
</evidence>
<feature type="region of interest" description="Disordered" evidence="7">
    <location>
        <begin position="152"/>
        <end position="171"/>
    </location>
</feature>
<proteinExistence type="predicted"/>
<dbReference type="SUPFAM" id="SSF46689">
    <property type="entry name" value="Homeodomain-like"/>
    <property type="match status" value="1"/>
</dbReference>
<dbReference type="InterPro" id="IPR001005">
    <property type="entry name" value="SANT/Myb"/>
</dbReference>
<keyword evidence="5" id="KW-0804">Transcription</keyword>
<keyword evidence="3" id="KW-0805">Transcription regulation</keyword>
<dbReference type="FunFam" id="1.10.10.60:FF:000351">
    <property type="entry name" value="Transcription factor GAMYB"/>
    <property type="match status" value="1"/>
</dbReference>
<keyword evidence="6" id="KW-0539">Nucleus</keyword>
<keyword evidence="4" id="KW-0238">DNA-binding</keyword>
<feature type="domain" description="HTH myb-type" evidence="9">
    <location>
        <begin position="62"/>
        <end position="117"/>
    </location>
</feature>
<comment type="caution">
    <text evidence="10">The sequence shown here is derived from an EMBL/GenBank/DDBJ whole genome shotgun (WGS) entry which is preliminary data.</text>
</comment>
<dbReference type="SMART" id="SM00717">
    <property type="entry name" value="SANT"/>
    <property type="match status" value="2"/>
</dbReference>
<feature type="compositionally biased region" description="Pro residues" evidence="7">
    <location>
        <begin position="359"/>
        <end position="379"/>
    </location>
</feature>
<evidence type="ECO:0000256" key="6">
    <source>
        <dbReference type="ARBA" id="ARBA00023242"/>
    </source>
</evidence>
<feature type="domain" description="Myb-like" evidence="8">
    <location>
        <begin position="9"/>
        <end position="61"/>
    </location>
</feature>
<evidence type="ECO:0000313" key="10">
    <source>
        <dbReference type="EMBL" id="KAF8646509.1"/>
    </source>
</evidence>
<dbReference type="FunFam" id="1.10.10.60:FF:000060">
    <property type="entry name" value="MYB transcription factor"/>
    <property type="match status" value="1"/>
</dbReference>
<evidence type="ECO:0000256" key="4">
    <source>
        <dbReference type="ARBA" id="ARBA00023125"/>
    </source>
</evidence>
<name>A0A834ZXZ9_9POAL</name>
<dbReference type="PANTHER" id="PTHR47996:SF3">
    <property type="entry name" value="TRANSCRIPTION FACTOR DUO1"/>
    <property type="match status" value="1"/>
</dbReference>
<dbReference type="Pfam" id="PF00249">
    <property type="entry name" value="Myb_DNA-binding"/>
    <property type="match status" value="2"/>
</dbReference>
<dbReference type="Proteomes" id="UP000636709">
    <property type="component" value="Unassembled WGS sequence"/>
</dbReference>
<evidence type="ECO:0000313" key="11">
    <source>
        <dbReference type="Proteomes" id="UP000636709"/>
    </source>
</evidence>
<feature type="domain" description="HTH myb-type" evidence="9">
    <location>
        <begin position="9"/>
        <end position="57"/>
    </location>
</feature>
<dbReference type="InterPro" id="IPR017930">
    <property type="entry name" value="Myb_dom"/>
</dbReference>
<dbReference type="AlphaFoldDB" id="A0A834ZXZ9"/>
<keyword evidence="11" id="KW-1185">Reference proteome</keyword>
<feature type="region of interest" description="Disordered" evidence="7">
    <location>
        <begin position="358"/>
        <end position="379"/>
    </location>
</feature>
<organism evidence="10 11">
    <name type="scientific">Digitaria exilis</name>
    <dbReference type="NCBI Taxonomy" id="1010633"/>
    <lineage>
        <taxon>Eukaryota</taxon>
        <taxon>Viridiplantae</taxon>
        <taxon>Streptophyta</taxon>
        <taxon>Embryophyta</taxon>
        <taxon>Tracheophyta</taxon>
        <taxon>Spermatophyta</taxon>
        <taxon>Magnoliopsida</taxon>
        <taxon>Liliopsida</taxon>
        <taxon>Poales</taxon>
        <taxon>Poaceae</taxon>
        <taxon>PACMAD clade</taxon>
        <taxon>Panicoideae</taxon>
        <taxon>Panicodae</taxon>
        <taxon>Paniceae</taxon>
        <taxon>Anthephorinae</taxon>
        <taxon>Digitaria</taxon>
    </lineage>
</organism>
<evidence type="ECO:0000256" key="3">
    <source>
        <dbReference type="ARBA" id="ARBA00023015"/>
    </source>
</evidence>
<evidence type="ECO:0000256" key="1">
    <source>
        <dbReference type="ARBA" id="ARBA00004123"/>
    </source>
</evidence>
<feature type="domain" description="Myb-like" evidence="8">
    <location>
        <begin position="70"/>
        <end position="113"/>
    </location>
</feature>
<dbReference type="PROSITE" id="PS50090">
    <property type="entry name" value="MYB_LIKE"/>
    <property type="match status" value="2"/>
</dbReference>
<evidence type="ECO:0000259" key="9">
    <source>
        <dbReference type="PROSITE" id="PS51294"/>
    </source>
</evidence>
<dbReference type="OrthoDB" id="2143914at2759"/>
<dbReference type="Gene3D" id="1.10.10.60">
    <property type="entry name" value="Homeodomain-like"/>
    <property type="match status" value="2"/>
</dbReference>
<gene>
    <name evidence="10" type="ORF">HU200_065727</name>
</gene>
<evidence type="ECO:0000259" key="8">
    <source>
        <dbReference type="PROSITE" id="PS50090"/>
    </source>
</evidence>
<evidence type="ECO:0000256" key="5">
    <source>
        <dbReference type="ARBA" id="ARBA00023163"/>
    </source>
</evidence>
<dbReference type="InterPro" id="IPR009057">
    <property type="entry name" value="Homeodomain-like_sf"/>
</dbReference>
<evidence type="ECO:0000256" key="7">
    <source>
        <dbReference type="SAM" id="MobiDB-lite"/>
    </source>
</evidence>
<feature type="region of interest" description="Disordered" evidence="7">
    <location>
        <begin position="119"/>
        <end position="143"/>
    </location>
</feature>
<keyword evidence="2" id="KW-0677">Repeat</keyword>
<dbReference type="PANTHER" id="PTHR47996">
    <property type="entry name" value="TRANSCRIPTION FACTOR DUO1"/>
    <property type="match status" value="1"/>
</dbReference>
<dbReference type="InterPro" id="IPR053106">
    <property type="entry name" value="Plant_Male-Germline_Reg_TFs"/>
</dbReference>
<dbReference type="EMBL" id="JACEFO010002892">
    <property type="protein sequence ID" value="KAF8646509.1"/>
    <property type="molecule type" value="Genomic_DNA"/>
</dbReference>
<dbReference type="GO" id="GO:0003677">
    <property type="term" value="F:DNA binding"/>
    <property type="evidence" value="ECO:0007669"/>
    <property type="project" value="UniProtKB-KW"/>
</dbReference>
<sequence length="379" mass="41050">MKPRGGGEQPAVRKGPWVAEEDEVLLRHVQEHGPREWSSIRSKGLLPRTGKSCRLRWVNKLRPDLKTGCRFSPEEERVVIDLQAQFGNKWARIATYLPGRTDNDVKNFWSTRQKRLARLLRTPVPRRRPSRQGGGASSSHAHEMPIQKETTTLHHHQIGESSSSSQAPRPVNQLASARFPAAYYLPSPPVPALLAHAGAERGSPSAASQQITALLPFVCDAGNMAAGVHPPARFPAAHVLPPPPPLLAHVLPPPPPLLAHAGAERGSPSSAAPTTTTTTALLPFVGGGDGNMAAGGVDPLVFVDPVVSPEPLEVVPPDTFFALHDDYVHAGRAMERVDMCGVRFDDLPPETFDFFELPDLPPYPPPFPPPPPSPSSQLY</sequence>
<protein>
    <submittedName>
        <fullName evidence="10">Uncharacterized protein</fullName>
    </submittedName>
</protein>
<accession>A0A834ZXZ9</accession>
<dbReference type="PROSITE" id="PS51294">
    <property type="entry name" value="HTH_MYB"/>
    <property type="match status" value="2"/>
</dbReference>
<reference evidence="10" key="1">
    <citation type="submission" date="2020-07" db="EMBL/GenBank/DDBJ databases">
        <title>Genome sequence and genetic diversity analysis of an under-domesticated orphan crop, white fonio (Digitaria exilis).</title>
        <authorList>
            <person name="Bennetzen J.L."/>
            <person name="Chen S."/>
            <person name="Ma X."/>
            <person name="Wang X."/>
            <person name="Yssel A.E.J."/>
            <person name="Chaluvadi S.R."/>
            <person name="Johnson M."/>
            <person name="Gangashetty P."/>
            <person name="Hamidou F."/>
            <person name="Sanogo M.D."/>
            <person name="Zwaenepoel A."/>
            <person name="Wallace J."/>
            <person name="Van De Peer Y."/>
            <person name="Van Deynze A."/>
        </authorList>
    </citation>
    <scope>NUCLEOTIDE SEQUENCE</scope>
    <source>
        <tissue evidence="10">Leaves</tissue>
    </source>
</reference>
<dbReference type="CDD" id="cd00167">
    <property type="entry name" value="SANT"/>
    <property type="match status" value="2"/>
</dbReference>
<comment type="subcellular location">
    <subcellularLocation>
        <location evidence="1">Nucleus</location>
    </subcellularLocation>
</comment>